<reference evidence="1" key="1">
    <citation type="submission" date="2019-11" db="EMBL/GenBank/DDBJ databases">
        <title>Characterization of Clostridium perfringens isolates from swine manure treated agricultural soils.</title>
        <authorList>
            <person name="Wushke S.T."/>
        </authorList>
    </citation>
    <scope>NUCLEOTIDE SEQUENCE</scope>
    <source>
        <strain evidence="1">V2</strain>
    </source>
</reference>
<sequence length="350" mass="42102">MEFLELRDLVIENLLLMYNKEHNLKNEEELKNLFKEYYLLDYDIFLDQIIFEIYYESYKESFKSIDNIYSIKKVCTKAYDEEIDESEEKKVLRTHNKYRKHQDKVSIMLNNGENVQLKDLKGGRENFKGQIVYEWQVNQLKNLASDRYGIFNEIVKGTLGDTDRLSGKKLVSYLKEYNELYKEIENQENTYFDRSIQYYQLEIGNRIETFYKLAEKLEEGEENKKLSWRIKESIIESLRCLSSIAGVNGIFQNKFIVGMDTYIDYQIKTFTNKDLNVINKVANEIYILNNNKYLLRKEILKTLKEENIQLNYNDLKLEQMCENFFGNRKYVCNNKNYSSKVIKNFRRAYR</sequence>
<protein>
    <submittedName>
        <fullName evidence="1">Uncharacterized protein</fullName>
    </submittedName>
</protein>
<dbReference type="EMBL" id="WNVM01000002">
    <property type="protein sequence ID" value="MDZ5008228.1"/>
    <property type="molecule type" value="Genomic_DNA"/>
</dbReference>
<dbReference type="RefSeq" id="WP_322381444.1">
    <property type="nucleotide sequence ID" value="NZ_JAXAXC010000001.1"/>
</dbReference>
<proteinExistence type="predicted"/>
<organism evidence="1 2">
    <name type="scientific">Clostridium perfringens</name>
    <dbReference type="NCBI Taxonomy" id="1502"/>
    <lineage>
        <taxon>Bacteria</taxon>
        <taxon>Bacillati</taxon>
        <taxon>Bacillota</taxon>
        <taxon>Clostridia</taxon>
        <taxon>Eubacteriales</taxon>
        <taxon>Clostridiaceae</taxon>
        <taxon>Clostridium</taxon>
    </lineage>
</organism>
<dbReference type="Proteomes" id="UP001292368">
    <property type="component" value="Unassembled WGS sequence"/>
</dbReference>
<evidence type="ECO:0000313" key="1">
    <source>
        <dbReference type="EMBL" id="MDZ5008228.1"/>
    </source>
</evidence>
<comment type="caution">
    <text evidence="1">The sequence shown here is derived from an EMBL/GenBank/DDBJ whole genome shotgun (WGS) entry which is preliminary data.</text>
</comment>
<evidence type="ECO:0000313" key="2">
    <source>
        <dbReference type="Proteomes" id="UP001292368"/>
    </source>
</evidence>
<gene>
    <name evidence="1" type="ORF">GNF77_04745</name>
</gene>
<dbReference type="AlphaFoldDB" id="A0AAW9IQK2"/>
<accession>A0AAW9IQK2</accession>
<name>A0AAW9IQK2_CLOPF</name>